<keyword evidence="6 9" id="KW-0238">DNA-binding</keyword>
<evidence type="ECO:0000256" key="4">
    <source>
        <dbReference type="ARBA" id="ARBA00022829"/>
    </source>
</evidence>
<reference evidence="12 13" key="1">
    <citation type="submission" date="2020-07" db="EMBL/GenBank/DDBJ databases">
        <title>Sequencing the genomes of 1000 actinobacteria strains.</title>
        <authorList>
            <person name="Klenk H.-P."/>
        </authorList>
    </citation>
    <scope>NUCLEOTIDE SEQUENCE [LARGE SCALE GENOMIC DNA]</scope>
    <source>
        <strain evidence="12 13">DSM 103164</strain>
    </source>
</reference>
<evidence type="ECO:0000256" key="2">
    <source>
        <dbReference type="ARBA" id="ARBA00022490"/>
    </source>
</evidence>
<dbReference type="InterPro" id="IPR004107">
    <property type="entry name" value="Integrase_SAM-like_N"/>
</dbReference>
<dbReference type="InterPro" id="IPR010998">
    <property type="entry name" value="Integrase_recombinase_N"/>
</dbReference>
<feature type="active site" evidence="9">
    <location>
        <position position="180"/>
    </location>
</feature>
<dbReference type="SUPFAM" id="SSF56349">
    <property type="entry name" value="DNA breaking-rejoining enzymes"/>
    <property type="match status" value="1"/>
</dbReference>
<comment type="subunit">
    <text evidence="9">Forms a cyclic heterotetrameric complex composed of two molecules of XerC and two molecules of XerD.</text>
</comment>
<dbReference type="Proteomes" id="UP000527616">
    <property type="component" value="Unassembled WGS sequence"/>
</dbReference>
<dbReference type="SUPFAM" id="SSF47823">
    <property type="entry name" value="lambda integrase-like, N-terminal domain"/>
    <property type="match status" value="1"/>
</dbReference>
<dbReference type="GO" id="GO:0006313">
    <property type="term" value="P:DNA transposition"/>
    <property type="evidence" value="ECO:0007669"/>
    <property type="project" value="UniProtKB-UniRule"/>
</dbReference>
<dbReference type="InterPro" id="IPR013762">
    <property type="entry name" value="Integrase-like_cat_sf"/>
</dbReference>
<keyword evidence="3 9" id="KW-0132">Cell division</keyword>
<dbReference type="InterPro" id="IPR002104">
    <property type="entry name" value="Integrase_catalytic"/>
</dbReference>
<sequence length="304" mass="31785">MNPPSLVRAFLDHLVVERGLSGHTVGAYRRDLDRYLAHLAGSGIDDAAAIGPAEVAGFARVLAEPPPSAGPPLAPASIARAVAAVRSLHRFAAQEGITPGDPAATIKPPKLPRRLPKALAVAEVQTLLAAPDTSTVAGLRDAALLELLYGTGARVSEITALDVDDVTAALEGGGLRLIGKGDKERVVPLGSYARQAVEAWLVRGRPAWAGSVPALLLNSRGTRLTRQLAHNVLAATGARAGLAGRVTPHALRHSYATHLLDGGADVRVVQELLGHASVTTTQLYTLVTVDQLRDVYLSAHPRAR</sequence>
<dbReference type="Gene3D" id="1.10.443.10">
    <property type="entry name" value="Intergrase catalytic core"/>
    <property type="match status" value="1"/>
</dbReference>
<dbReference type="GO" id="GO:0051301">
    <property type="term" value="P:cell division"/>
    <property type="evidence" value="ECO:0007669"/>
    <property type="project" value="UniProtKB-KW"/>
</dbReference>
<dbReference type="InterPro" id="IPR023009">
    <property type="entry name" value="Tyrosine_recombinase_XerC/XerD"/>
</dbReference>
<comment type="caution">
    <text evidence="12">The sequence shown here is derived from an EMBL/GenBank/DDBJ whole genome shotgun (WGS) entry which is preliminary data.</text>
</comment>
<feature type="active site" evidence="9">
    <location>
        <position position="275"/>
    </location>
</feature>
<evidence type="ECO:0000256" key="6">
    <source>
        <dbReference type="ARBA" id="ARBA00023125"/>
    </source>
</evidence>
<dbReference type="InterPro" id="IPR044068">
    <property type="entry name" value="CB"/>
</dbReference>
<feature type="domain" description="Tyr recombinase" evidence="10">
    <location>
        <begin position="114"/>
        <end position="297"/>
    </location>
</feature>
<keyword evidence="2 9" id="KW-0963">Cytoplasm</keyword>
<dbReference type="InterPro" id="IPR050090">
    <property type="entry name" value="Tyrosine_recombinase_XerCD"/>
</dbReference>
<evidence type="ECO:0000256" key="7">
    <source>
        <dbReference type="ARBA" id="ARBA00023172"/>
    </source>
</evidence>
<feature type="active site" evidence="9">
    <location>
        <position position="154"/>
    </location>
</feature>
<evidence type="ECO:0000256" key="1">
    <source>
        <dbReference type="ARBA" id="ARBA00004496"/>
    </source>
</evidence>
<dbReference type="Pfam" id="PF00589">
    <property type="entry name" value="Phage_integrase"/>
    <property type="match status" value="1"/>
</dbReference>
<name>A0A7Z0DB95_9ACTN</name>
<evidence type="ECO:0000259" key="11">
    <source>
        <dbReference type="PROSITE" id="PS51900"/>
    </source>
</evidence>
<dbReference type="EMBL" id="JACBZS010000001">
    <property type="protein sequence ID" value="NYI72419.1"/>
    <property type="molecule type" value="Genomic_DNA"/>
</dbReference>
<gene>
    <name evidence="9" type="primary">xerC</name>
    <name evidence="12" type="ORF">GGQ54_002979</name>
</gene>
<evidence type="ECO:0000256" key="5">
    <source>
        <dbReference type="ARBA" id="ARBA00022908"/>
    </source>
</evidence>
<keyword evidence="4 9" id="KW-0159">Chromosome partition</keyword>
<evidence type="ECO:0000256" key="9">
    <source>
        <dbReference type="HAMAP-Rule" id="MF_01808"/>
    </source>
</evidence>
<feature type="active site" evidence="9">
    <location>
        <position position="252"/>
    </location>
</feature>
<organism evidence="12 13">
    <name type="scientific">Naumannella cuiyingiana</name>
    <dbReference type="NCBI Taxonomy" id="1347891"/>
    <lineage>
        <taxon>Bacteria</taxon>
        <taxon>Bacillati</taxon>
        <taxon>Actinomycetota</taxon>
        <taxon>Actinomycetes</taxon>
        <taxon>Propionibacteriales</taxon>
        <taxon>Propionibacteriaceae</taxon>
        <taxon>Naumannella</taxon>
    </lineage>
</organism>
<dbReference type="PANTHER" id="PTHR30349">
    <property type="entry name" value="PHAGE INTEGRASE-RELATED"/>
    <property type="match status" value="1"/>
</dbReference>
<keyword evidence="7 9" id="KW-0233">DNA recombination</keyword>
<dbReference type="CDD" id="cd00798">
    <property type="entry name" value="INT_XerDC_C"/>
    <property type="match status" value="1"/>
</dbReference>
<dbReference type="InterPro" id="IPR011010">
    <property type="entry name" value="DNA_brk_join_enz"/>
</dbReference>
<protein>
    <recommendedName>
        <fullName evidence="9">Tyrosine recombinase XerC</fullName>
    </recommendedName>
</protein>
<dbReference type="GO" id="GO:0009037">
    <property type="term" value="F:tyrosine-based site-specific recombinase activity"/>
    <property type="evidence" value="ECO:0007669"/>
    <property type="project" value="UniProtKB-UniRule"/>
</dbReference>
<dbReference type="Gene3D" id="1.10.150.130">
    <property type="match status" value="1"/>
</dbReference>
<dbReference type="NCBIfam" id="NF001399">
    <property type="entry name" value="PRK00283.1"/>
    <property type="match status" value="1"/>
</dbReference>
<dbReference type="PROSITE" id="PS51898">
    <property type="entry name" value="TYR_RECOMBINASE"/>
    <property type="match status" value="1"/>
</dbReference>
<evidence type="ECO:0000256" key="3">
    <source>
        <dbReference type="ARBA" id="ARBA00022618"/>
    </source>
</evidence>
<dbReference type="GO" id="GO:0007059">
    <property type="term" value="P:chromosome segregation"/>
    <property type="evidence" value="ECO:0007669"/>
    <property type="project" value="UniProtKB-UniRule"/>
</dbReference>
<feature type="active site" description="O-(3'-phospho-DNA)-tyrosine intermediate" evidence="9">
    <location>
        <position position="284"/>
    </location>
</feature>
<dbReference type="GO" id="GO:0003677">
    <property type="term" value="F:DNA binding"/>
    <property type="evidence" value="ECO:0007669"/>
    <property type="project" value="UniProtKB-UniRule"/>
</dbReference>
<dbReference type="HAMAP" id="MF_01808">
    <property type="entry name" value="Recomb_XerC_XerD"/>
    <property type="match status" value="1"/>
</dbReference>
<dbReference type="RefSeq" id="WP_343045981.1">
    <property type="nucleotide sequence ID" value="NZ_JACBZS010000001.1"/>
</dbReference>
<dbReference type="Pfam" id="PF02899">
    <property type="entry name" value="Phage_int_SAM_1"/>
    <property type="match status" value="1"/>
</dbReference>
<evidence type="ECO:0000313" key="13">
    <source>
        <dbReference type="Proteomes" id="UP000527616"/>
    </source>
</evidence>
<feature type="active site" evidence="9">
    <location>
        <position position="249"/>
    </location>
</feature>
<dbReference type="PROSITE" id="PS51900">
    <property type="entry name" value="CB"/>
    <property type="match status" value="1"/>
</dbReference>
<keyword evidence="5 9" id="KW-0229">DNA integration</keyword>
<dbReference type="GO" id="GO:0005737">
    <property type="term" value="C:cytoplasm"/>
    <property type="evidence" value="ECO:0007669"/>
    <property type="project" value="UniProtKB-SubCell"/>
</dbReference>
<accession>A0A7Z0DB95</accession>
<evidence type="ECO:0000256" key="8">
    <source>
        <dbReference type="ARBA" id="ARBA00023306"/>
    </source>
</evidence>
<keyword evidence="8 9" id="KW-0131">Cell cycle</keyword>
<comment type="subcellular location">
    <subcellularLocation>
        <location evidence="1 9">Cytoplasm</location>
    </subcellularLocation>
</comment>
<dbReference type="PANTHER" id="PTHR30349:SF81">
    <property type="entry name" value="TYROSINE RECOMBINASE XERC"/>
    <property type="match status" value="1"/>
</dbReference>
<dbReference type="AlphaFoldDB" id="A0A7Z0DB95"/>
<comment type="similarity">
    <text evidence="9">Belongs to the 'phage' integrase family. XerC subfamily.</text>
</comment>
<comment type="function">
    <text evidence="9">Site-specific tyrosine recombinase, which acts by catalyzing the cutting and rejoining of the recombining DNA molecules. The XerC-XerD complex is essential to convert dimers of the bacterial chromosome into monomers to permit their segregation at cell division. It also contributes to the segregational stability of plasmids.</text>
</comment>
<keyword evidence="13" id="KW-1185">Reference proteome</keyword>
<proteinExistence type="inferred from homology"/>
<feature type="domain" description="Core-binding (CB)" evidence="11">
    <location>
        <begin position="1"/>
        <end position="93"/>
    </location>
</feature>
<evidence type="ECO:0000259" key="10">
    <source>
        <dbReference type="PROSITE" id="PS51898"/>
    </source>
</evidence>
<evidence type="ECO:0000313" key="12">
    <source>
        <dbReference type="EMBL" id="NYI72419.1"/>
    </source>
</evidence>